<evidence type="ECO:0000313" key="3">
    <source>
        <dbReference type="EMBL" id="GAA2592081.1"/>
    </source>
</evidence>
<reference evidence="4" key="1">
    <citation type="journal article" date="2019" name="Int. J. Syst. Evol. Microbiol.">
        <title>The Global Catalogue of Microorganisms (GCM) 10K type strain sequencing project: providing services to taxonomists for standard genome sequencing and annotation.</title>
        <authorList>
            <consortium name="The Broad Institute Genomics Platform"/>
            <consortium name="The Broad Institute Genome Sequencing Center for Infectious Disease"/>
            <person name="Wu L."/>
            <person name="Ma J."/>
        </authorList>
    </citation>
    <scope>NUCLEOTIDE SEQUENCE [LARGE SCALE GENOMIC DNA]</scope>
    <source>
        <strain evidence="4">JCM 16373</strain>
    </source>
</reference>
<dbReference type="PRINTS" id="PR01438">
    <property type="entry name" value="UNVRSLSTRESS"/>
</dbReference>
<dbReference type="SUPFAM" id="SSF52402">
    <property type="entry name" value="Adenine nucleotide alpha hydrolases-like"/>
    <property type="match status" value="2"/>
</dbReference>
<dbReference type="InterPro" id="IPR006016">
    <property type="entry name" value="UspA"/>
</dbReference>
<sequence length="307" mass="31436">MTAPGPVLVGADRSEASLAAVETAAREAVLHALPLKVVHALDLAMPAPGFGTVLDETGHDFLTEAGRQVLSDGVARARAAAPKTDVTSELVQGDPRRVLAELSRSAALTVVGSRGHGNLAELLLGSVARYLAAHAGSPVLVVRGEARSSGAIVLGVDGSAAGEAAAEFAFAEAAARGSGLLALHAWSEWTVPTTSPTDPASPYAKNPGELQRDEERVLAEVLSGWAERYPHIPVERRSVRGQPRQSLIEASGTAQLLVLGTRGAGGFPGLRLGSVSNAALHHADCPVAVVRGQGQEHAASTAAKGQV</sequence>
<keyword evidence="4" id="KW-1185">Reference proteome</keyword>
<comment type="similarity">
    <text evidence="1">Belongs to the universal stress protein A family.</text>
</comment>
<protein>
    <submittedName>
        <fullName evidence="3">Universal stress protein</fullName>
    </submittedName>
</protein>
<dbReference type="PANTHER" id="PTHR46553">
    <property type="entry name" value="ADENINE NUCLEOTIDE ALPHA HYDROLASES-LIKE SUPERFAMILY PROTEIN"/>
    <property type="match status" value="1"/>
</dbReference>
<dbReference type="Pfam" id="PF00582">
    <property type="entry name" value="Usp"/>
    <property type="match status" value="2"/>
</dbReference>
<accession>A0ABP6C0E0</accession>
<organism evidence="3 4">
    <name type="scientific">Streptomyces axinellae</name>
    <dbReference type="NCBI Taxonomy" id="552788"/>
    <lineage>
        <taxon>Bacteria</taxon>
        <taxon>Bacillati</taxon>
        <taxon>Actinomycetota</taxon>
        <taxon>Actinomycetes</taxon>
        <taxon>Kitasatosporales</taxon>
        <taxon>Streptomycetaceae</taxon>
        <taxon>Streptomyces</taxon>
    </lineage>
</organism>
<name>A0ABP6C0E0_9ACTN</name>
<dbReference type="InterPro" id="IPR014729">
    <property type="entry name" value="Rossmann-like_a/b/a_fold"/>
</dbReference>
<evidence type="ECO:0000256" key="1">
    <source>
        <dbReference type="ARBA" id="ARBA00008791"/>
    </source>
</evidence>
<feature type="domain" description="UspA" evidence="2">
    <location>
        <begin position="152"/>
        <end position="291"/>
    </location>
</feature>
<proteinExistence type="inferred from homology"/>
<dbReference type="PANTHER" id="PTHR46553:SF3">
    <property type="entry name" value="ADENINE NUCLEOTIDE ALPHA HYDROLASES-LIKE SUPERFAMILY PROTEIN"/>
    <property type="match status" value="1"/>
</dbReference>
<evidence type="ECO:0000313" key="4">
    <source>
        <dbReference type="Proteomes" id="UP001501447"/>
    </source>
</evidence>
<evidence type="ECO:0000259" key="2">
    <source>
        <dbReference type="Pfam" id="PF00582"/>
    </source>
</evidence>
<gene>
    <name evidence="3" type="ORF">GCM10009863_01300</name>
</gene>
<dbReference type="InterPro" id="IPR006015">
    <property type="entry name" value="Universal_stress_UspA"/>
</dbReference>
<feature type="domain" description="UspA" evidence="2">
    <location>
        <begin position="6"/>
        <end position="143"/>
    </location>
</feature>
<dbReference type="EMBL" id="BAAARJ010000001">
    <property type="protein sequence ID" value="GAA2592081.1"/>
    <property type="molecule type" value="Genomic_DNA"/>
</dbReference>
<dbReference type="RefSeq" id="WP_344561007.1">
    <property type="nucleotide sequence ID" value="NZ_BAAARJ010000001.1"/>
</dbReference>
<dbReference type="Proteomes" id="UP001501447">
    <property type="component" value="Unassembled WGS sequence"/>
</dbReference>
<comment type="caution">
    <text evidence="3">The sequence shown here is derived from an EMBL/GenBank/DDBJ whole genome shotgun (WGS) entry which is preliminary data.</text>
</comment>
<dbReference type="Gene3D" id="3.40.50.620">
    <property type="entry name" value="HUPs"/>
    <property type="match status" value="2"/>
</dbReference>